<comment type="subcellular location">
    <subcellularLocation>
        <location evidence="1">Cell membrane</location>
        <topology evidence="1">Multi-pass membrane protein</topology>
    </subcellularLocation>
</comment>
<dbReference type="AlphaFoldDB" id="A0AB34Y1Y1"/>
<evidence type="ECO:0000256" key="6">
    <source>
        <dbReference type="ARBA" id="ARBA00022989"/>
    </source>
</evidence>
<evidence type="ECO:0000313" key="9">
    <source>
        <dbReference type="EMBL" id="KZE23463.1"/>
    </source>
</evidence>
<dbReference type="Proteomes" id="UP000076612">
    <property type="component" value="Unassembled WGS sequence"/>
</dbReference>
<keyword evidence="5 8" id="KW-0812">Transmembrane</keyword>
<keyword evidence="6 8" id="KW-1133">Transmembrane helix</keyword>
<evidence type="ECO:0000313" key="10">
    <source>
        <dbReference type="Proteomes" id="UP000076612"/>
    </source>
</evidence>
<name>A0AB34Y1Y1_9MICO</name>
<keyword evidence="7 8" id="KW-0472">Membrane</keyword>
<dbReference type="GO" id="GO:0005886">
    <property type="term" value="C:plasma membrane"/>
    <property type="evidence" value="ECO:0007669"/>
    <property type="project" value="UniProtKB-SubCell"/>
</dbReference>
<feature type="transmembrane region" description="Helical" evidence="8">
    <location>
        <begin position="21"/>
        <end position="42"/>
    </location>
</feature>
<evidence type="ECO:0000256" key="2">
    <source>
        <dbReference type="ARBA" id="ARBA00005658"/>
    </source>
</evidence>
<dbReference type="GO" id="GO:0022857">
    <property type="term" value="F:transmembrane transporter activity"/>
    <property type="evidence" value="ECO:0007669"/>
    <property type="project" value="InterPro"/>
</dbReference>
<comment type="similarity">
    <text evidence="2">Belongs to the BCCT transporter (TC 2.A.15) family.</text>
</comment>
<feature type="transmembrane region" description="Helical" evidence="8">
    <location>
        <begin position="453"/>
        <end position="471"/>
    </location>
</feature>
<feature type="transmembrane region" description="Helical" evidence="8">
    <location>
        <begin position="101"/>
        <end position="120"/>
    </location>
</feature>
<feature type="transmembrane region" description="Helical" evidence="8">
    <location>
        <begin position="402"/>
        <end position="432"/>
    </location>
</feature>
<feature type="transmembrane region" description="Helical" evidence="8">
    <location>
        <begin position="323"/>
        <end position="344"/>
    </location>
</feature>
<evidence type="ECO:0000256" key="5">
    <source>
        <dbReference type="ARBA" id="ARBA00022692"/>
    </source>
</evidence>
<dbReference type="Pfam" id="PF02028">
    <property type="entry name" value="BCCT"/>
    <property type="match status" value="1"/>
</dbReference>
<evidence type="ECO:0000256" key="8">
    <source>
        <dbReference type="SAM" id="Phobius"/>
    </source>
</evidence>
<accession>A0AB34Y1Y1</accession>
<organism evidence="9 10">
    <name type="scientific">Brevibacterium casei</name>
    <dbReference type="NCBI Taxonomy" id="33889"/>
    <lineage>
        <taxon>Bacteria</taxon>
        <taxon>Bacillati</taxon>
        <taxon>Actinomycetota</taxon>
        <taxon>Actinomycetes</taxon>
        <taxon>Micrococcales</taxon>
        <taxon>Brevibacteriaceae</taxon>
        <taxon>Brevibacterium</taxon>
    </lineage>
</organism>
<protein>
    <submittedName>
        <fullName evidence="9">BCCT transporter</fullName>
    </submittedName>
</protein>
<evidence type="ECO:0000256" key="3">
    <source>
        <dbReference type="ARBA" id="ARBA00022448"/>
    </source>
</evidence>
<reference evidence="10" key="1">
    <citation type="submission" date="2016-01" db="EMBL/GenBank/DDBJ databases">
        <title>Draft genome of Chromobacterium sp. F49.</title>
        <authorList>
            <person name="Hong K.W."/>
        </authorList>
    </citation>
    <scope>NUCLEOTIDE SEQUENCE [LARGE SCALE GENOMIC DNA]</scope>
    <source>
        <strain evidence="10">M40</strain>
    </source>
</reference>
<feature type="transmembrane region" description="Helical" evidence="8">
    <location>
        <begin position="200"/>
        <end position="229"/>
    </location>
</feature>
<feature type="transmembrane region" description="Helical" evidence="8">
    <location>
        <begin position="241"/>
        <end position="263"/>
    </location>
</feature>
<proteinExistence type="inferred from homology"/>
<dbReference type="EMBL" id="LQQR01000003">
    <property type="protein sequence ID" value="KZE23463.1"/>
    <property type="molecule type" value="Genomic_DNA"/>
</dbReference>
<dbReference type="PANTHER" id="PTHR30047:SF7">
    <property type="entry name" value="HIGH-AFFINITY CHOLINE TRANSPORT PROTEIN"/>
    <property type="match status" value="1"/>
</dbReference>
<comment type="caution">
    <text evidence="9">The sequence shown here is derived from an EMBL/GenBank/DDBJ whole genome shotgun (WGS) entry which is preliminary data.</text>
</comment>
<dbReference type="PANTHER" id="PTHR30047">
    <property type="entry name" value="HIGH-AFFINITY CHOLINE TRANSPORT PROTEIN-RELATED"/>
    <property type="match status" value="1"/>
</dbReference>
<sequence>MSKDPNYAPADSDDPRPRADWSVAGWSTGILAAFVVAALVAPDFVADGVAFGFAAATSWFGLYWQWLLLLTFFVALALIFTPWAKARLGGSAAPEYGRFKWIAMIMTTLLAGGGVFWAAAEPLYHYSTVPPYFAGTEQGSQEGVFAALAVSFVDWGFLAWAILGSLGAIVMMIAAEKGLPLRPRSLLYPILGRKAATSRVGAVVDVVCIVSVAAGTIGPVGFLGLQISYALESLFGIPDVYWVQVMVIAVLTAIAGVSVFSGINKGIQLLSSVNVFLALGLIAVVLALGSAWYVLRGLLGGLGLYIANFVPLSLFQGDSAWTASWTVFFFGWFLGYAPLMAIFVARISRGRTARDLLIGTSILPPIATTVWFAVLGGTGIYVDQKAPGAVTGPLADDGLPAAIIAITSELPMSVPIAIGFLVLTMTFVATTTDSMSFAISQLCMSAGDPGPRLRVIWAVLIGAAAAVLISIGDGGVGALQSAIVIAAVPVGFVMLPSLVAAPVLLRNLALEQGVVSRKRQIGLRATREEAPRVEPDAAT</sequence>
<feature type="transmembrane region" description="Helical" evidence="8">
    <location>
        <begin position="356"/>
        <end position="382"/>
    </location>
</feature>
<evidence type="ECO:0000256" key="7">
    <source>
        <dbReference type="ARBA" id="ARBA00023136"/>
    </source>
</evidence>
<evidence type="ECO:0000256" key="4">
    <source>
        <dbReference type="ARBA" id="ARBA00022475"/>
    </source>
</evidence>
<feature type="transmembrane region" description="Helical" evidence="8">
    <location>
        <begin position="483"/>
        <end position="509"/>
    </location>
</feature>
<feature type="transmembrane region" description="Helical" evidence="8">
    <location>
        <begin position="157"/>
        <end position="179"/>
    </location>
</feature>
<gene>
    <name evidence="9" type="ORF">AVW13_04445</name>
</gene>
<feature type="transmembrane region" description="Helical" evidence="8">
    <location>
        <begin position="62"/>
        <end position="80"/>
    </location>
</feature>
<dbReference type="InterPro" id="IPR000060">
    <property type="entry name" value="BCCT_transptr"/>
</dbReference>
<dbReference type="RefSeq" id="WP_063248887.1">
    <property type="nucleotide sequence ID" value="NZ_LQQR01000003.1"/>
</dbReference>
<keyword evidence="4" id="KW-1003">Cell membrane</keyword>
<evidence type="ECO:0000256" key="1">
    <source>
        <dbReference type="ARBA" id="ARBA00004651"/>
    </source>
</evidence>
<keyword evidence="3" id="KW-0813">Transport</keyword>
<feature type="transmembrane region" description="Helical" evidence="8">
    <location>
        <begin position="275"/>
        <end position="295"/>
    </location>
</feature>